<evidence type="ECO:0000259" key="19">
    <source>
        <dbReference type="Pfam" id="PF11838"/>
    </source>
</evidence>
<proteinExistence type="inferred from homology"/>
<evidence type="ECO:0000256" key="4">
    <source>
        <dbReference type="ARBA" id="ARBA00022438"/>
    </source>
</evidence>
<dbReference type="InterPro" id="IPR024571">
    <property type="entry name" value="ERAP1-like_C_dom"/>
</dbReference>
<dbReference type="InterPro" id="IPR027268">
    <property type="entry name" value="Peptidase_M4/M1_CTD_sf"/>
</dbReference>
<keyword evidence="7 17" id="KW-0645">Protease</keyword>
<reference evidence="21 22" key="1">
    <citation type="submission" date="2024-03" db="EMBL/GenBank/DDBJ databases">
        <title>Adaptation during the transition from Ophiocordyceps entomopathogen to insect associate is accompanied by gene loss and intensified selection.</title>
        <authorList>
            <person name="Ward C.M."/>
            <person name="Onetto C.A."/>
            <person name="Borneman A.R."/>
        </authorList>
    </citation>
    <scope>NUCLEOTIDE SEQUENCE [LARGE SCALE GENOMIC DNA]</scope>
    <source>
        <strain evidence="21">AWRI1</strain>
        <tissue evidence="21">Single Adult Female</tissue>
    </source>
</reference>
<name>A0AAN9THT5_9HEMI</name>
<evidence type="ECO:0000256" key="7">
    <source>
        <dbReference type="ARBA" id="ARBA00022670"/>
    </source>
</evidence>
<feature type="domain" description="Peptidase M1 membrane alanine aminopeptidase" evidence="18">
    <location>
        <begin position="235"/>
        <end position="452"/>
    </location>
</feature>
<dbReference type="GO" id="GO:0008270">
    <property type="term" value="F:zinc ion binding"/>
    <property type="evidence" value="ECO:0007669"/>
    <property type="project" value="UniProtKB-UniRule"/>
</dbReference>
<dbReference type="GO" id="GO:0070006">
    <property type="term" value="F:metalloaminopeptidase activity"/>
    <property type="evidence" value="ECO:0007669"/>
    <property type="project" value="TreeGrafter"/>
</dbReference>
<protein>
    <recommendedName>
        <fullName evidence="17">Aminopeptidase</fullName>
        <ecNumber evidence="17">3.4.11.-</ecNumber>
    </recommendedName>
</protein>
<dbReference type="FunFam" id="2.60.40.1730:FF:000002">
    <property type="entry name" value="Aminopeptidase"/>
    <property type="match status" value="1"/>
</dbReference>
<dbReference type="Pfam" id="PF01433">
    <property type="entry name" value="Peptidase_M1"/>
    <property type="match status" value="1"/>
</dbReference>
<dbReference type="Proteomes" id="UP001367676">
    <property type="component" value="Unassembled WGS sequence"/>
</dbReference>
<evidence type="ECO:0000256" key="17">
    <source>
        <dbReference type="RuleBase" id="RU364040"/>
    </source>
</evidence>
<keyword evidence="5" id="KW-0963">Cytoplasm</keyword>
<evidence type="ECO:0000256" key="6">
    <source>
        <dbReference type="ARBA" id="ARBA00022622"/>
    </source>
</evidence>
<dbReference type="AlphaFoldDB" id="A0AAN9THT5"/>
<dbReference type="GO" id="GO:0005615">
    <property type="term" value="C:extracellular space"/>
    <property type="evidence" value="ECO:0007669"/>
    <property type="project" value="TreeGrafter"/>
</dbReference>
<evidence type="ECO:0000256" key="15">
    <source>
        <dbReference type="PIRSR" id="PIRSR634016-3"/>
    </source>
</evidence>
<evidence type="ECO:0000256" key="1">
    <source>
        <dbReference type="ARBA" id="ARBA00004496"/>
    </source>
</evidence>
<evidence type="ECO:0000256" key="10">
    <source>
        <dbReference type="ARBA" id="ARBA00022833"/>
    </source>
</evidence>
<organism evidence="21 22">
    <name type="scientific">Parthenolecanium corni</name>
    <dbReference type="NCBI Taxonomy" id="536013"/>
    <lineage>
        <taxon>Eukaryota</taxon>
        <taxon>Metazoa</taxon>
        <taxon>Ecdysozoa</taxon>
        <taxon>Arthropoda</taxon>
        <taxon>Hexapoda</taxon>
        <taxon>Insecta</taxon>
        <taxon>Pterygota</taxon>
        <taxon>Neoptera</taxon>
        <taxon>Paraneoptera</taxon>
        <taxon>Hemiptera</taxon>
        <taxon>Sternorrhyncha</taxon>
        <taxon>Coccoidea</taxon>
        <taxon>Coccidae</taxon>
        <taxon>Parthenolecanium</taxon>
    </lineage>
</organism>
<dbReference type="GO" id="GO:0098552">
    <property type="term" value="C:side of membrane"/>
    <property type="evidence" value="ECO:0007669"/>
    <property type="project" value="UniProtKB-KW"/>
</dbReference>
<keyword evidence="22" id="KW-1185">Reference proteome</keyword>
<dbReference type="FunFam" id="1.25.50.20:FF:000002">
    <property type="entry name" value="Aminopeptidase"/>
    <property type="match status" value="1"/>
</dbReference>
<dbReference type="FunFam" id="1.10.390.10:FF:000001">
    <property type="entry name" value="Aminopeptidase"/>
    <property type="match status" value="1"/>
</dbReference>
<dbReference type="InterPro" id="IPR001930">
    <property type="entry name" value="Peptidase_M1"/>
</dbReference>
<keyword evidence="6" id="KW-0472">Membrane</keyword>
<evidence type="ECO:0000259" key="20">
    <source>
        <dbReference type="Pfam" id="PF17900"/>
    </source>
</evidence>
<dbReference type="InterPro" id="IPR042097">
    <property type="entry name" value="Aminopeptidase_N-like_N_sf"/>
</dbReference>
<evidence type="ECO:0000256" key="13">
    <source>
        <dbReference type="ARBA" id="ARBA00052895"/>
    </source>
</evidence>
<evidence type="ECO:0000256" key="5">
    <source>
        <dbReference type="ARBA" id="ARBA00022490"/>
    </source>
</evidence>
<keyword evidence="12" id="KW-0449">Lipoprotein</keyword>
<sequence length="866" mass="98699">MPEKKKFERLPSNVRPELYNLCLKPNLKTFKFEGREIVSLKILQPTDKVIFNSIDLEIKDVLLKLLPAGESLIPEFKLSAEDETLTLLFRETLPVGDAELTIEFSGELNAKMKGFYRSKYAKTPGEAEDYFAVTQFEATDARRCFPCWDEPAIKARFDISLVVDPTKVALSNMPVEKECENSDGLKVVKFSRTPIMSTYLVAFVVGDFEYIEDTSSDGILVRVYSPPGKKEQGKFALFVATKVLPFYKEYFQIAYPLPKMDLVAVSEMSAAAMENWGLVTYRETHILVDEANTSAATRQTVAIVVGHELAHQWFGNLVTMEWWTHLWLNEGYASFVEFLCVDYLFPEYDIWTQFVTDSHCCALERDALKNSHPIEVPVGHPAEVDEIFDDISYNKGASVIRMLHKFIGDDDFRKGMNLYLTRHQYANTFTENLWAALEEASSKPIQSVMSTWTKQMGFPVITVESSVQENNSRTLVLSQRKFCAEADQNDDDSMWMVPLSFCKKSKPTEECYSTILSDKKAKITIPDVAPDEWIKLNPGTVGFYRTKYPTELLQQFVPSIEDKSLPPLDRLGLVDDLFALIQAGQASTIDGLELLQAMKEEDNYTVWANISGNLQKMHHLLYNTDFDHLFSAYGLQIIKPIYHKLGHENKPDEKHLTTLLRSLVLNRLVKFGDKDFAKIALEKFEKHCKGTGVIPADLRSVIYRAVISADGKNAFTALMNLFEATDMLEEKDRILHSFSALTDVSLVDEILKFALSEKISPPNAVNAIISVAWSKVGRDKSWEFVKQNYDILREKYSGGFLFWRIIKYTTENFASEEQAKDIETFFADKDMSGVDRVVQQSLETVRNNAAWLGRDKDSIRNYLEKL</sequence>
<dbReference type="InterPro" id="IPR014782">
    <property type="entry name" value="Peptidase_M1_dom"/>
</dbReference>
<dbReference type="EMBL" id="JBBCAQ010000037">
    <property type="protein sequence ID" value="KAK7573802.1"/>
    <property type="molecule type" value="Genomic_DNA"/>
</dbReference>
<evidence type="ECO:0000256" key="14">
    <source>
        <dbReference type="PIRSR" id="PIRSR634016-1"/>
    </source>
</evidence>
<evidence type="ECO:0000256" key="16">
    <source>
        <dbReference type="PIRSR" id="PIRSR634016-4"/>
    </source>
</evidence>
<gene>
    <name evidence="21" type="ORF">V9T40_010993</name>
</gene>
<dbReference type="EC" id="3.4.11.-" evidence="17"/>
<dbReference type="GO" id="GO:0043171">
    <property type="term" value="P:peptide catabolic process"/>
    <property type="evidence" value="ECO:0007669"/>
    <property type="project" value="TreeGrafter"/>
</dbReference>
<comment type="caution">
    <text evidence="21">The sequence shown here is derived from an EMBL/GenBank/DDBJ whole genome shotgun (WGS) entry which is preliminary data.</text>
</comment>
<dbReference type="GO" id="GO:0005886">
    <property type="term" value="C:plasma membrane"/>
    <property type="evidence" value="ECO:0007669"/>
    <property type="project" value="UniProtKB-SubCell"/>
</dbReference>
<dbReference type="InterPro" id="IPR045357">
    <property type="entry name" value="Aminopeptidase_N-like_N"/>
</dbReference>
<dbReference type="PANTHER" id="PTHR11533">
    <property type="entry name" value="PROTEASE M1 ZINC METALLOPROTEASE"/>
    <property type="match status" value="1"/>
</dbReference>
<dbReference type="GO" id="GO:0016285">
    <property type="term" value="F:alanyl aminopeptidase activity"/>
    <property type="evidence" value="ECO:0007669"/>
    <property type="project" value="UniProtKB-EC"/>
</dbReference>
<dbReference type="CDD" id="cd09601">
    <property type="entry name" value="M1_APN-Q_like"/>
    <property type="match status" value="1"/>
</dbReference>
<evidence type="ECO:0000313" key="22">
    <source>
        <dbReference type="Proteomes" id="UP001367676"/>
    </source>
</evidence>
<evidence type="ECO:0000256" key="12">
    <source>
        <dbReference type="ARBA" id="ARBA00023288"/>
    </source>
</evidence>
<keyword evidence="6" id="KW-0336">GPI-anchor</keyword>
<comment type="cofactor">
    <cofactor evidence="15 17">
        <name>Zn(2+)</name>
        <dbReference type="ChEBI" id="CHEBI:29105"/>
    </cofactor>
    <text evidence="15 17">Binds 1 zinc ion per subunit.</text>
</comment>
<dbReference type="Gene3D" id="2.60.40.1730">
    <property type="entry name" value="tricorn interacting facor f3 domain"/>
    <property type="match status" value="1"/>
</dbReference>
<feature type="binding site" evidence="15">
    <location>
        <position position="330"/>
    </location>
    <ligand>
        <name>Zn(2+)</name>
        <dbReference type="ChEBI" id="CHEBI:29105"/>
        <note>catalytic</note>
    </ligand>
</feature>
<evidence type="ECO:0000256" key="9">
    <source>
        <dbReference type="ARBA" id="ARBA00022801"/>
    </source>
</evidence>
<dbReference type="SUPFAM" id="SSF55486">
    <property type="entry name" value="Metalloproteases ('zincins'), catalytic domain"/>
    <property type="match status" value="1"/>
</dbReference>
<keyword evidence="4 17" id="KW-0031">Aminopeptidase</keyword>
<dbReference type="PANTHER" id="PTHR11533:SF174">
    <property type="entry name" value="PUROMYCIN-SENSITIVE AMINOPEPTIDASE-RELATED"/>
    <property type="match status" value="1"/>
</dbReference>
<dbReference type="GO" id="GO:0006508">
    <property type="term" value="P:proteolysis"/>
    <property type="evidence" value="ECO:0007669"/>
    <property type="project" value="UniProtKB-KW"/>
</dbReference>
<feature type="binding site" evidence="15">
    <location>
        <position position="307"/>
    </location>
    <ligand>
        <name>Zn(2+)</name>
        <dbReference type="ChEBI" id="CHEBI:29105"/>
        <note>catalytic</note>
    </ligand>
</feature>
<dbReference type="Pfam" id="PF11838">
    <property type="entry name" value="ERAP1_C"/>
    <property type="match status" value="1"/>
</dbReference>
<feature type="domain" description="Aminopeptidase N-like N-terminal" evidence="20">
    <location>
        <begin position="16"/>
        <end position="200"/>
    </location>
</feature>
<feature type="binding site" evidence="15">
    <location>
        <position position="311"/>
    </location>
    <ligand>
        <name>Zn(2+)</name>
        <dbReference type="ChEBI" id="CHEBI:29105"/>
        <note>catalytic</note>
    </ligand>
</feature>
<evidence type="ECO:0000256" key="8">
    <source>
        <dbReference type="ARBA" id="ARBA00022723"/>
    </source>
</evidence>
<keyword evidence="11 17" id="KW-0482">Metalloprotease</keyword>
<evidence type="ECO:0000256" key="11">
    <source>
        <dbReference type="ARBA" id="ARBA00023049"/>
    </source>
</evidence>
<feature type="site" description="Transition state stabilizer" evidence="16">
    <location>
        <position position="393"/>
    </location>
</feature>
<dbReference type="Gene3D" id="1.25.50.20">
    <property type="match status" value="1"/>
</dbReference>
<keyword evidence="8 15" id="KW-0479">Metal-binding</keyword>
<dbReference type="InterPro" id="IPR034016">
    <property type="entry name" value="M1_APN-typ"/>
</dbReference>
<keyword evidence="9 17" id="KW-0378">Hydrolase</keyword>
<comment type="catalytic activity">
    <reaction evidence="13">
        <text>Release of an N-terminal amino acid, preferentially alanine, from a wide range of peptides, amides and arylamides.</text>
        <dbReference type="EC" id="3.4.11.14"/>
    </reaction>
</comment>
<feature type="active site" description="Proton acceptor" evidence="14">
    <location>
        <position position="308"/>
    </location>
</feature>
<dbReference type="Gene3D" id="2.60.40.1910">
    <property type="match status" value="1"/>
</dbReference>
<dbReference type="SUPFAM" id="SSF63737">
    <property type="entry name" value="Leukotriene A4 hydrolase N-terminal domain"/>
    <property type="match status" value="1"/>
</dbReference>
<evidence type="ECO:0000256" key="3">
    <source>
        <dbReference type="ARBA" id="ARBA00010136"/>
    </source>
</evidence>
<keyword evidence="10 15" id="KW-0862">Zinc</keyword>
<dbReference type="InterPro" id="IPR050344">
    <property type="entry name" value="Peptidase_M1_aminopeptidases"/>
</dbReference>
<dbReference type="GO" id="GO:0005737">
    <property type="term" value="C:cytoplasm"/>
    <property type="evidence" value="ECO:0007669"/>
    <property type="project" value="UniProtKB-SubCell"/>
</dbReference>
<accession>A0AAN9THT5</accession>
<comment type="similarity">
    <text evidence="3 17">Belongs to the peptidase M1 family.</text>
</comment>
<dbReference type="GO" id="GO:0042277">
    <property type="term" value="F:peptide binding"/>
    <property type="evidence" value="ECO:0007669"/>
    <property type="project" value="TreeGrafter"/>
</dbReference>
<dbReference type="Pfam" id="PF17900">
    <property type="entry name" value="Peptidase_M1_N"/>
    <property type="match status" value="1"/>
</dbReference>
<dbReference type="PRINTS" id="PR00756">
    <property type="entry name" value="ALADIPTASE"/>
</dbReference>
<keyword evidence="6" id="KW-0325">Glycoprotein</keyword>
<dbReference type="Gene3D" id="1.10.390.10">
    <property type="entry name" value="Neutral Protease Domain 2"/>
    <property type="match status" value="1"/>
</dbReference>
<evidence type="ECO:0000259" key="18">
    <source>
        <dbReference type="Pfam" id="PF01433"/>
    </source>
</evidence>
<feature type="domain" description="ERAP1-like C-terminal" evidence="19">
    <location>
        <begin position="533"/>
        <end position="847"/>
    </location>
</feature>
<dbReference type="FunFam" id="2.60.40.1910:FF:000002">
    <property type="entry name" value="Aminopeptidase"/>
    <property type="match status" value="1"/>
</dbReference>
<comment type="subcellular location">
    <subcellularLocation>
        <location evidence="2">Cell membrane</location>
        <topology evidence="2">Lipid-anchor</topology>
        <topology evidence="2">GPI-anchor</topology>
    </subcellularLocation>
    <subcellularLocation>
        <location evidence="1">Cytoplasm</location>
    </subcellularLocation>
</comment>
<evidence type="ECO:0000256" key="2">
    <source>
        <dbReference type="ARBA" id="ARBA00004609"/>
    </source>
</evidence>
<evidence type="ECO:0000313" key="21">
    <source>
        <dbReference type="EMBL" id="KAK7573802.1"/>
    </source>
</evidence>